<dbReference type="OrthoDB" id="5297600at2"/>
<sequence>MKREFAPSRLDVIGFAEESASLSGTDPVASYERLSAELAGAEPGDHVAWTAIGENRTGSDGAPVAWLHLHVETTLPFVCQRCLTAVPLALTVDRWFRFASDEEAAAVEDEEADEDVLVAARDFDLKGLIEDELLMEIPVTPRHDVCPEPVQLFAVDPDFEEASAARPNPFAVLGTLKPRK</sequence>
<dbReference type="InterPro" id="IPR003772">
    <property type="entry name" value="YceD"/>
</dbReference>
<dbReference type="Proteomes" id="UP000319212">
    <property type="component" value="Unassembled WGS sequence"/>
</dbReference>
<proteinExistence type="inferred from homology"/>
<gene>
    <name evidence="6" type="ORF">EAH82_15870</name>
</gene>
<evidence type="ECO:0000256" key="2">
    <source>
        <dbReference type="ARBA" id="ARBA00010740"/>
    </source>
</evidence>
<dbReference type="EMBL" id="RCZI01000004">
    <property type="protein sequence ID" value="TPG25889.1"/>
    <property type="molecule type" value="Genomic_DNA"/>
</dbReference>
<comment type="similarity">
    <text evidence="2">Belongs to the DUF177 domain family.</text>
</comment>
<evidence type="ECO:0000256" key="4">
    <source>
        <dbReference type="ARBA" id="ARBA00022517"/>
    </source>
</evidence>
<dbReference type="InterPro" id="IPR039255">
    <property type="entry name" value="YceD_bac"/>
</dbReference>
<dbReference type="PANTHER" id="PTHR38099:SF1">
    <property type="entry name" value="LARGE RIBOSOMAL RNA SUBUNIT ACCUMULATION PROTEIN YCED"/>
    <property type="match status" value="1"/>
</dbReference>
<dbReference type="Pfam" id="PF02620">
    <property type="entry name" value="YceD"/>
    <property type="match status" value="1"/>
</dbReference>
<dbReference type="PANTHER" id="PTHR38099">
    <property type="entry name" value="LARGE RIBOSOMAL RNA SUBUNIT ACCUMULATION PROTEIN YCED"/>
    <property type="match status" value="1"/>
</dbReference>
<evidence type="ECO:0000256" key="3">
    <source>
        <dbReference type="ARBA" id="ARBA00015716"/>
    </source>
</evidence>
<dbReference type="GO" id="GO:0042254">
    <property type="term" value="P:ribosome biogenesis"/>
    <property type="evidence" value="ECO:0007669"/>
    <property type="project" value="UniProtKB-KW"/>
</dbReference>
<comment type="caution">
    <text evidence="6">The sequence shown here is derived from an EMBL/GenBank/DDBJ whole genome shotgun (WGS) entry which is preliminary data.</text>
</comment>
<evidence type="ECO:0000313" key="7">
    <source>
        <dbReference type="Proteomes" id="UP000319212"/>
    </source>
</evidence>
<dbReference type="GO" id="GO:0005829">
    <property type="term" value="C:cytosol"/>
    <property type="evidence" value="ECO:0007669"/>
    <property type="project" value="TreeGrafter"/>
</dbReference>
<accession>A0A502DN25</accession>
<evidence type="ECO:0000256" key="5">
    <source>
        <dbReference type="ARBA" id="ARBA00031841"/>
    </source>
</evidence>
<name>A0A502DN25_9BURK</name>
<evidence type="ECO:0000256" key="1">
    <source>
        <dbReference type="ARBA" id="ARBA00002868"/>
    </source>
</evidence>
<dbReference type="AlphaFoldDB" id="A0A502DN25"/>
<organism evidence="6 7">
    <name type="scientific">Variovorax guangxiensis</name>
    <dbReference type="NCBI Taxonomy" id="1775474"/>
    <lineage>
        <taxon>Bacteria</taxon>
        <taxon>Pseudomonadati</taxon>
        <taxon>Pseudomonadota</taxon>
        <taxon>Betaproteobacteria</taxon>
        <taxon>Burkholderiales</taxon>
        <taxon>Comamonadaceae</taxon>
        <taxon>Variovorax</taxon>
    </lineage>
</organism>
<reference evidence="6 7" key="1">
    <citation type="journal article" date="2019" name="Environ. Microbiol.">
        <title>Species interactions and distinct microbial communities in high Arctic permafrost affected cryosols are associated with the CH4 and CO2 gas fluxes.</title>
        <authorList>
            <person name="Altshuler I."/>
            <person name="Hamel J."/>
            <person name="Turney S."/>
            <person name="Magnuson E."/>
            <person name="Levesque R."/>
            <person name="Greer C."/>
            <person name="Whyte L.G."/>
        </authorList>
    </citation>
    <scope>NUCLEOTIDE SEQUENCE [LARGE SCALE GENOMIC DNA]</scope>
    <source>
        <strain evidence="6 7">S06.C</strain>
    </source>
</reference>
<dbReference type="RefSeq" id="WP_140843686.1">
    <property type="nucleotide sequence ID" value="NZ_RCZI01000004.1"/>
</dbReference>
<protein>
    <recommendedName>
        <fullName evidence="3">Large ribosomal RNA subunit accumulation protein YceD</fullName>
    </recommendedName>
    <alternativeName>
        <fullName evidence="5">23S rRNA accumulation protein YceD</fullName>
    </alternativeName>
</protein>
<comment type="function">
    <text evidence="1">Plays a role in synthesis, processing and/or stability of 23S rRNA.</text>
</comment>
<keyword evidence="4" id="KW-0690">Ribosome biogenesis</keyword>
<evidence type="ECO:0000313" key="6">
    <source>
        <dbReference type="EMBL" id="TPG25889.1"/>
    </source>
</evidence>